<name>A0ABR4ZI76_9NOCA</name>
<gene>
    <name evidence="2" type="ORF">FG87_09435</name>
</gene>
<dbReference type="Proteomes" id="UP000031364">
    <property type="component" value="Unassembled WGS sequence"/>
</dbReference>
<comment type="caution">
    <text evidence="2">The sequence shown here is derived from an EMBL/GenBank/DDBJ whole genome shotgun (WGS) entry which is preliminary data.</text>
</comment>
<feature type="transmembrane region" description="Helical" evidence="1">
    <location>
        <begin position="105"/>
        <end position="126"/>
    </location>
</feature>
<proteinExistence type="predicted"/>
<sequence>MRIYADRPATALRQLVTDLLVAAWVYGTIRAALWLHDLVLALAVPGRKLEGAGAGLADNLDTVGDKVGRVPVVGDELTSPFERAATAARSIAEAGHDQQDLVGDLALALALGLSVVPLGLVLFVWLPLRLRWIRRAATATRLRSDPGGRDLLALRALTHQPLRRLDRIDPEVVTAWRRGDDATVRALATLELRTLGLRGS</sequence>
<protein>
    <submittedName>
        <fullName evidence="2">Membrane protein</fullName>
    </submittedName>
</protein>
<evidence type="ECO:0000256" key="1">
    <source>
        <dbReference type="SAM" id="Phobius"/>
    </source>
</evidence>
<reference evidence="2 3" key="1">
    <citation type="journal article" date="2014" name="Int. J. Syst. Evol. Microbiol.">
        <title>Nocardia vulneris sp. nov., isolated from wounds of human patients in North America.</title>
        <authorList>
            <person name="Lasker B.A."/>
            <person name="Bell M."/>
            <person name="Klenk H.P."/>
            <person name="Sproer C."/>
            <person name="Schumann C."/>
            <person name="Schumann P."/>
            <person name="Brown J.M."/>
        </authorList>
    </citation>
    <scope>NUCLEOTIDE SEQUENCE [LARGE SCALE GENOMIC DNA]</scope>
    <source>
        <strain evidence="2 3">W9851</strain>
    </source>
</reference>
<keyword evidence="1" id="KW-0472">Membrane</keyword>
<feature type="transmembrane region" description="Helical" evidence="1">
    <location>
        <begin position="12"/>
        <end position="35"/>
    </location>
</feature>
<evidence type="ECO:0000313" key="3">
    <source>
        <dbReference type="Proteomes" id="UP000031364"/>
    </source>
</evidence>
<organism evidence="2 3">
    <name type="scientific">Nocardia vulneris</name>
    <dbReference type="NCBI Taxonomy" id="1141657"/>
    <lineage>
        <taxon>Bacteria</taxon>
        <taxon>Bacillati</taxon>
        <taxon>Actinomycetota</taxon>
        <taxon>Actinomycetes</taxon>
        <taxon>Mycobacteriales</taxon>
        <taxon>Nocardiaceae</taxon>
        <taxon>Nocardia</taxon>
    </lineage>
</organism>
<dbReference type="EMBL" id="JNFP01000009">
    <property type="protein sequence ID" value="KIA65107.1"/>
    <property type="molecule type" value="Genomic_DNA"/>
</dbReference>
<keyword evidence="3" id="KW-1185">Reference proteome</keyword>
<evidence type="ECO:0000313" key="2">
    <source>
        <dbReference type="EMBL" id="KIA65107.1"/>
    </source>
</evidence>
<dbReference type="RefSeq" id="WP_043667478.1">
    <property type="nucleotide sequence ID" value="NZ_BDCI01000002.1"/>
</dbReference>
<accession>A0ABR4ZI76</accession>
<keyword evidence="1" id="KW-1133">Transmembrane helix</keyword>
<keyword evidence="1" id="KW-0812">Transmembrane</keyword>